<sequence length="575" mass="63045">MVKLLLPTTAACITTVVAAFGPLTDFPDDMAVLVDPSIDPCEDFIHYACGEWLHTHDIPPTKSSVEYARDQIVDSMYSIVDAILASEKPLVGDFYASCMDATTRNDLSVAPLVADLEAIRGAKVFTTLSLAANKVNVMLNGSAAYLALSGDFPTGNYLTNAALWASIELEYLTYVSTLLTLASMSNEDAVDAQAKVIAFEPALKFSDGTHPNQKLIRQRGSKVPPLCRASAPQHECGTPQARTEYHFLHAAAPRLTDEFERAHTVFWKVKIIGGNVDQFTPHQVCRKDAHTLLGEVAGQYFLDEAWLGETAEAAETLVQSVQAALQAELESAVWLDNPTRAYAKTKLAKLIHLLGGPTNPQLYPDVTIDAGAYANNGFEIQHANTRQFVAKVGAPVDRSKWVNTAQKPNESNIYAPTSSSFSRPSSYGSAVGHELSHGFDAAGAQYDIDGNRKTWWTPAVSANFAANDTTPAKLLGTNVNGKNSIRETVWDNTGLRTAFRAYKELMKTAESEYTEATGEKMFFLGFAQTWCEKRTDTSYIQMIKNDGRPHENVHVIGAKTRRNLPVRFVARLTRR</sequence>
<dbReference type="PANTHER" id="PTHR11733">
    <property type="entry name" value="ZINC METALLOPROTEASE FAMILY M13 NEPRILYSIN-RELATED"/>
    <property type="match status" value="1"/>
</dbReference>
<keyword evidence="5" id="KW-0378">Hydrolase</keyword>
<dbReference type="Pfam" id="PF01431">
    <property type="entry name" value="Peptidase_M13"/>
    <property type="match status" value="1"/>
</dbReference>
<dbReference type="Pfam" id="PF05649">
    <property type="entry name" value="Peptidase_M13_N"/>
    <property type="match status" value="2"/>
</dbReference>
<reference evidence="12 13" key="1">
    <citation type="submission" date="2019-03" db="EMBL/GenBank/DDBJ databases">
        <authorList>
            <person name="Gaulin E."/>
            <person name="Dumas B."/>
        </authorList>
    </citation>
    <scope>NUCLEOTIDE SEQUENCE [LARGE SCALE GENOMIC DNA]</scope>
    <source>
        <strain evidence="12">CBS 568.67</strain>
    </source>
</reference>
<evidence type="ECO:0000256" key="1">
    <source>
        <dbReference type="ARBA" id="ARBA00001947"/>
    </source>
</evidence>
<dbReference type="GO" id="GO:0016485">
    <property type="term" value="P:protein processing"/>
    <property type="evidence" value="ECO:0007669"/>
    <property type="project" value="TreeGrafter"/>
</dbReference>
<evidence type="ECO:0000256" key="8">
    <source>
        <dbReference type="SAM" id="SignalP"/>
    </source>
</evidence>
<dbReference type="Gene3D" id="3.40.390.10">
    <property type="entry name" value="Collagenase (Catalytic Domain)"/>
    <property type="match status" value="2"/>
</dbReference>
<accession>A0A485KQA0</accession>
<dbReference type="AlphaFoldDB" id="A0A485KQA0"/>
<evidence type="ECO:0000256" key="5">
    <source>
        <dbReference type="ARBA" id="ARBA00022801"/>
    </source>
</evidence>
<reference evidence="11" key="2">
    <citation type="submission" date="2019-06" db="EMBL/GenBank/DDBJ databases">
        <title>Genomics analysis of Aphanomyces spp. identifies a new class of oomycete effector associated with host adaptation.</title>
        <authorList>
            <person name="Gaulin E."/>
        </authorList>
    </citation>
    <scope>NUCLEOTIDE SEQUENCE</scope>
    <source>
        <strain evidence="11">CBS 578.67</strain>
    </source>
</reference>
<keyword evidence="8" id="KW-0732">Signal</keyword>
<name>A0A485KQA0_9STRA</name>
<dbReference type="InterPro" id="IPR018497">
    <property type="entry name" value="Peptidase_M13_C"/>
</dbReference>
<feature type="domain" description="Peptidase M13 C-terminal" evidence="9">
    <location>
        <begin position="416"/>
        <end position="555"/>
    </location>
</feature>
<evidence type="ECO:0000256" key="4">
    <source>
        <dbReference type="ARBA" id="ARBA00022723"/>
    </source>
</evidence>
<feature type="domain" description="Peptidase M13 N-terminal" evidence="10">
    <location>
        <begin position="245"/>
        <end position="356"/>
    </location>
</feature>
<evidence type="ECO:0000313" key="13">
    <source>
        <dbReference type="Proteomes" id="UP000332933"/>
    </source>
</evidence>
<dbReference type="OrthoDB" id="79219at2759"/>
<dbReference type="GO" id="GO:0004222">
    <property type="term" value="F:metalloendopeptidase activity"/>
    <property type="evidence" value="ECO:0007669"/>
    <property type="project" value="InterPro"/>
</dbReference>
<evidence type="ECO:0000313" key="11">
    <source>
        <dbReference type="EMBL" id="KAF0698988.1"/>
    </source>
</evidence>
<dbReference type="InterPro" id="IPR000718">
    <property type="entry name" value="Peptidase_M13"/>
</dbReference>
<dbReference type="EMBL" id="CAADRA010005226">
    <property type="protein sequence ID" value="VFT87284.1"/>
    <property type="molecule type" value="Genomic_DNA"/>
</dbReference>
<dbReference type="CDD" id="cd08662">
    <property type="entry name" value="M13"/>
    <property type="match status" value="1"/>
</dbReference>
<feature type="signal peptide" evidence="8">
    <location>
        <begin position="1"/>
        <end position="19"/>
    </location>
</feature>
<evidence type="ECO:0000256" key="2">
    <source>
        <dbReference type="ARBA" id="ARBA00007357"/>
    </source>
</evidence>
<dbReference type="InterPro" id="IPR042089">
    <property type="entry name" value="Peptidase_M13_dom_2"/>
</dbReference>
<evidence type="ECO:0000313" key="12">
    <source>
        <dbReference type="EMBL" id="VFT87284.1"/>
    </source>
</evidence>
<keyword evidence="7" id="KW-0482">Metalloprotease</keyword>
<evidence type="ECO:0000256" key="7">
    <source>
        <dbReference type="ARBA" id="ARBA00023049"/>
    </source>
</evidence>
<proteinExistence type="inferred from homology"/>
<feature type="chain" id="PRO_5036355453" evidence="8">
    <location>
        <begin position="20"/>
        <end position="575"/>
    </location>
</feature>
<dbReference type="PANTHER" id="PTHR11733:SF167">
    <property type="entry name" value="FI17812P1-RELATED"/>
    <property type="match status" value="1"/>
</dbReference>
<dbReference type="PROSITE" id="PS51885">
    <property type="entry name" value="NEPRILYSIN"/>
    <property type="match status" value="1"/>
</dbReference>
<dbReference type="GO" id="GO:0046872">
    <property type="term" value="F:metal ion binding"/>
    <property type="evidence" value="ECO:0007669"/>
    <property type="project" value="UniProtKB-KW"/>
</dbReference>
<comment type="similarity">
    <text evidence="2">Belongs to the peptidase M13 family.</text>
</comment>
<gene>
    <name evidence="12" type="primary">Aste57867_10410</name>
    <name evidence="11" type="ORF">As57867_010370</name>
    <name evidence="12" type="ORF">ASTE57867_10410</name>
</gene>
<dbReference type="Gene3D" id="1.10.1380.10">
    <property type="entry name" value="Neutral endopeptidase , domain2"/>
    <property type="match status" value="2"/>
</dbReference>
<evidence type="ECO:0000256" key="3">
    <source>
        <dbReference type="ARBA" id="ARBA00022670"/>
    </source>
</evidence>
<dbReference type="EMBL" id="VJMH01005205">
    <property type="protein sequence ID" value="KAF0698988.1"/>
    <property type="molecule type" value="Genomic_DNA"/>
</dbReference>
<evidence type="ECO:0000256" key="6">
    <source>
        <dbReference type="ARBA" id="ARBA00022833"/>
    </source>
</evidence>
<protein>
    <submittedName>
        <fullName evidence="12">Aste57867_10410 protein</fullName>
    </submittedName>
</protein>
<dbReference type="SUPFAM" id="SSF55486">
    <property type="entry name" value="Metalloproteases ('zincins'), catalytic domain"/>
    <property type="match status" value="1"/>
</dbReference>
<keyword evidence="4" id="KW-0479">Metal-binding</keyword>
<keyword evidence="6" id="KW-0862">Zinc</keyword>
<dbReference type="GO" id="GO:0005886">
    <property type="term" value="C:plasma membrane"/>
    <property type="evidence" value="ECO:0007669"/>
    <property type="project" value="TreeGrafter"/>
</dbReference>
<dbReference type="InterPro" id="IPR024079">
    <property type="entry name" value="MetalloPept_cat_dom_sf"/>
</dbReference>
<keyword evidence="3" id="KW-0645">Protease</keyword>
<feature type="domain" description="Peptidase M13 N-terminal" evidence="10">
    <location>
        <begin position="40"/>
        <end position="203"/>
    </location>
</feature>
<comment type="cofactor">
    <cofactor evidence="1">
        <name>Zn(2+)</name>
        <dbReference type="ChEBI" id="CHEBI:29105"/>
    </cofactor>
</comment>
<dbReference type="Proteomes" id="UP000332933">
    <property type="component" value="Unassembled WGS sequence"/>
</dbReference>
<evidence type="ECO:0000259" key="10">
    <source>
        <dbReference type="Pfam" id="PF05649"/>
    </source>
</evidence>
<keyword evidence="13" id="KW-1185">Reference proteome</keyword>
<organism evidence="12 13">
    <name type="scientific">Aphanomyces stellatus</name>
    <dbReference type="NCBI Taxonomy" id="120398"/>
    <lineage>
        <taxon>Eukaryota</taxon>
        <taxon>Sar</taxon>
        <taxon>Stramenopiles</taxon>
        <taxon>Oomycota</taxon>
        <taxon>Saprolegniomycetes</taxon>
        <taxon>Saprolegniales</taxon>
        <taxon>Verrucalvaceae</taxon>
        <taxon>Aphanomyces</taxon>
    </lineage>
</organism>
<dbReference type="InterPro" id="IPR008753">
    <property type="entry name" value="Peptidase_M13_N"/>
</dbReference>
<evidence type="ECO:0000259" key="9">
    <source>
        <dbReference type="Pfam" id="PF01431"/>
    </source>
</evidence>